<organism evidence="3 4">
    <name type="scientific">Morus notabilis</name>
    <dbReference type="NCBI Taxonomy" id="981085"/>
    <lineage>
        <taxon>Eukaryota</taxon>
        <taxon>Viridiplantae</taxon>
        <taxon>Streptophyta</taxon>
        <taxon>Embryophyta</taxon>
        <taxon>Tracheophyta</taxon>
        <taxon>Spermatophyta</taxon>
        <taxon>Magnoliopsida</taxon>
        <taxon>eudicotyledons</taxon>
        <taxon>Gunneridae</taxon>
        <taxon>Pentapetalae</taxon>
        <taxon>rosids</taxon>
        <taxon>fabids</taxon>
        <taxon>Rosales</taxon>
        <taxon>Moraceae</taxon>
        <taxon>Moreae</taxon>
        <taxon>Morus</taxon>
    </lineage>
</organism>
<feature type="compositionally biased region" description="Low complexity" evidence="1">
    <location>
        <begin position="75"/>
        <end position="93"/>
    </location>
</feature>
<evidence type="ECO:0000313" key="4">
    <source>
        <dbReference type="Proteomes" id="UP000030645"/>
    </source>
</evidence>
<keyword evidence="2" id="KW-0472">Membrane</keyword>
<keyword evidence="2" id="KW-1133">Transmembrane helix</keyword>
<feature type="compositionally biased region" description="Low complexity" evidence="1">
    <location>
        <begin position="104"/>
        <end position="114"/>
    </location>
</feature>
<evidence type="ECO:0000256" key="2">
    <source>
        <dbReference type="SAM" id="Phobius"/>
    </source>
</evidence>
<evidence type="ECO:0000256" key="1">
    <source>
        <dbReference type="SAM" id="MobiDB-lite"/>
    </source>
</evidence>
<dbReference type="PANTHER" id="PTHR31970:SF0">
    <property type="entry name" value="MOLYBDATE TRANSPORTER 1"/>
    <property type="match status" value="1"/>
</dbReference>
<dbReference type="AlphaFoldDB" id="W9R9S4"/>
<feature type="region of interest" description="Disordered" evidence="1">
    <location>
        <begin position="75"/>
        <end position="122"/>
    </location>
</feature>
<feature type="region of interest" description="Disordered" evidence="1">
    <location>
        <begin position="179"/>
        <end position="201"/>
    </location>
</feature>
<accession>W9R9S4</accession>
<dbReference type="EMBL" id="KE344395">
    <property type="protein sequence ID" value="EXB60475.1"/>
    <property type="molecule type" value="Genomic_DNA"/>
</dbReference>
<evidence type="ECO:0000313" key="3">
    <source>
        <dbReference type="EMBL" id="EXB60475.1"/>
    </source>
</evidence>
<dbReference type="InterPro" id="IPR031563">
    <property type="entry name" value="MOT1/MOT2"/>
</dbReference>
<dbReference type="Proteomes" id="UP000030645">
    <property type="component" value="Unassembled WGS sequence"/>
</dbReference>
<name>W9R9S4_9ROSA</name>
<feature type="compositionally biased region" description="Basic residues" evidence="1">
    <location>
        <begin position="179"/>
        <end position="197"/>
    </location>
</feature>
<keyword evidence="4" id="KW-1185">Reference proteome</keyword>
<dbReference type="PANTHER" id="PTHR31970">
    <property type="match status" value="1"/>
</dbReference>
<sequence length="230" mass="24391">MGDLGTYIPRVLALTLAKELNLGTTLIFTGVYNIVAGAIYGVPMPVQPMRPSPPWPSPAGRTSASLRSWPPGFGPAASSSFSASPGSCSSSTRSSRRDEITQSNNNNNNNANINDQEVDQEDDGEIRLPLSVLNSLVAVCELSSDLFPGKELSATSLSVTVRLMRVLVRGHAVLPRRRGNGGAVKVRRQERRLRGAPRRGEAGAGAGFRDVFRHGVEAVPGGGSALVCRD</sequence>
<protein>
    <submittedName>
        <fullName evidence="3">Uncharacterized protein</fullName>
    </submittedName>
</protein>
<dbReference type="STRING" id="981085.W9R9S4"/>
<reference evidence="4" key="1">
    <citation type="submission" date="2013-01" db="EMBL/GenBank/DDBJ databases">
        <title>Draft Genome Sequence of a Mulberry Tree, Morus notabilis C.K. Schneid.</title>
        <authorList>
            <person name="He N."/>
            <person name="Zhao S."/>
        </authorList>
    </citation>
    <scope>NUCLEOTIDE SEQUENCE</scope>
</reference>
<dbReference type="Pfam" id="PF16983">
    <property type="entry name" value="MFS_MOT1"/>
    <property type="match status" value="1"/>
</dbReference>
<feature type="transmembrane region" description="Helical" evidence="2">
    <location>
        <begin position="20"/>
        <end position="42"/>
    </location>
</feature>
<gene>
    <name evidence="3" type="ORF">L484_014929</name>
</gene>
<dbReference type="GO" id="GO:0015098">
    <property type="term" value="F:molybdate ion transmembrane transporter activity"/>
    <property type="evidence" value="ECO:0007669"/>
    <property type="project" value="InterPro"/>
</dbReference>
<keyword evidence="2" id="KW-0812">Transmembrane</keyword>
<proteinExistence type="predicted"/>